<reference evidence="2 3" key="1">
    <citation type="submission" date="2022-05" db="EMBL/GenBank/DDBJ databases">
        <authorList>
            <consortium name="Genoscope - CEA"/>
            <person name="William W."/>
        </authorList>
    </citation>
    <scope>NUCLEOTIDE SEQUENCE [LARGE SCALE GENOMIC DNA]</scope>
</reference>
<keyword evidence="1" id="KW-0812">Transmembrane</keyword>
<dbReference type="EMBL" id="CALNXK010000080">
    <property type="protein sequence ID" value="CAH3146995.1"/>
    <property type="molecule type" value="Genomic_DNA"/>
</dbReference>
<comment type="caution">
    <text evidence="2">The sequence shown here is derived from an EMBL/GenBank/DDBJ whole genome shotgun (WGS) entry which is preliminary data.</text>
</comment>
<dbReference type="Proteomes" id="UP001159405">
    <property type="component" value="Unassembled WGS sequence"/>
</dbReference>
<feature type="transmembrane region" description="Helical" evidence="1">
    <location>
        <begin position="145"/>
        <end position="166"/>
    </location>
</feature>
<keyword evidence="1" id="KW-0472">Membrane</keyword>
<accession>A0ABN8PNE3</accession>
<proteinExistence type="predicted"/>
<organism evidence="2 3">
    <name type="scientific">Porites lobata</name>
    <dbReference type="NCBI Taxonomy" id="104759"/>
    <lineage>
        <taxon>Eukaryota</taxon>
        <taxon>Metazoa</taxon>
        <taxon>Cnidaria</taxon>
        <taxon>Anthozoa</taxon>
        <taxon>Hexacorallia</taxon>
        <taxon>Scleractinia</taxon>
        <taxon>Fungiina</taxon>
        <taxon>Poritidae</taxon>
        <taxon>Porites</taxon>
    </lineage>
</organism>
<evidence type="ECO:0000313" key="3">
    <source>
        <dbReference type="Proteomes" id="UP001159405"/>
    </source>
</evidence>
<keyword evidence="3" id="KW-1185">Reference proteome</keyword>
<evidence type="ECO:0000313" key="2">
    <source>
        <dbReference type="EMBL" id="CAH3146995.1"/>
    </source>
</evidence>
<protein>
    <submittedName>
        <fullName evidence="2">Uncharacterized protein</fullName>
    </submittedName>
</protein>
<evidence type="ECO:0000256" key="1">
    <source>
        <dbReference type="SAM" id="Phobius"/>
    </source>
</evidence>
<gene>
    <name evidence="2" type="ORF">PLOB_00045878</name>
</gene>
<name>A0ABN8PNE3_9CNID</name>
<keyword evidence="1" id="KW-1133">Transmembrane helix</keyword>
<sequence>MKADYELALFKDGNKILALPKNNKTIYINPENKKDKEKNIKHVQMLFTNGSHFQIIFKSGSSAYIQGHYVVRYYMNGRMPPEDPEPLSFSIKINTTAEANIVSTQGINEEHPQHVLTRLPSPKIPPTPTTGLQARKTQMHVPWEILVLAVTVVVLVVIFASIKWLWYRNSE</sequence>